<feature type="region of interest" description="Disordered" evidence="6">
    <location>
        <begin position="173"/>
        <end position="193"/>
    </location>
</feature>
<keyword evidence="3" id="KW-0479">Metal-binding</keyword>
<dbReference type="GO" id="GO:0051082">
    <property type="term" value="F:unfolded protein binding"/>
    <property type="evidence" value="ECO:0007669"/>
    <property type="project" value="TreeGrafter"/>
</dbReference>
<evidence type="ECO:0000256" key="3">
    <source>
        <dbReference type="PIRSR" id="PIRSR036514-1"/>
    </source>
</evidence>
<evidence type="ECO:0000259" key="7">
    <source>
        <dbReference type="PROSITE" id="PS01031"/>
    </source>
</evidence>
<dbReference type="CDD" id="cd06526">
    <property type="entry name" value="metazoan_ACD"/>
    <property type="match status" value="1"/>
</dbReference>
<keyword evidence="1" id="KW-0346">Stress response</keyword>
<keyword evidence="3" id="KW-0862">Zinc</keyword>
<dbReference type="InterPro" id="IPR008978">
    <property type="entry name" value="HSP20-like_chaperone"/>
</dbReference>
<dbReference type="SMR" id="A0A2A3E568"/>
<dbReference type="EMBL" id="KZ288395">
    <property type="protein sequence ID" value="PBC26319.1"/>
    <property type="molecule type" value="Genomic_DNA"/>
</dbReference>
<dbReference type="GO" id="GO:0005737">
    <property type="term" value="C:cytoplasm"/>
    <property type="evidence" value="ECO:0007669"/>
    <property type="project" value="TreeGrafter"/>
</dbReference>
<keyword evidence="9" id="KW-1185">Reference proteome</keyword>
<evidence type="ECO:0000256" key="2">
    <source>
        <dbReference type="PIRNR" id="PIRNR036514"/>
    </source>
</evidence>
<feature type="binding site" evidence="3">
    <location>
        <position position="112"/>
    </location>
    <ligand>
        <name>Zn(2+)</name>
        <dbReference type="ChEBI" id="CHEBI:29105"/>
        <label>1</label>
    </ligand>
</feature>
<comment type="similarity">
    <text evidence="2 4 5">Belongs to the small heat shock protein (HSP20) family.</text>
</comment>
<dbReference type="Pfam" id="PF00011">
    <property type="entry name" value="HSP20"/>
    <property type="match status" value="1"/>
</dbReference>
<gene>
    <name evidence="8" type="ORF">APICC_01375</name>
</gene>
<feature type="domain" description="SHSP" evidence="7">
    <location>
        <begin position="64"/>
        <end position="174"/>
    </location>
</feature>
<protein>
    <recommendedName>
        <fullName evidence="7">SHSP domain-containing protein</fullName>
    </recommendedName>
</protein>
<dbReference type="GO" id="GO:0042026">
    <property type="term" value="P:protein refolding"/>
    <property type="evidence" value="ECO:0007669"/>
    <property type="project" value="TreeGrafter"/>
</dbReference>
<evidence type="ECO:0000256" key="4">
    <source>
        <dbReference type="PROSITE-ProRule" id="PRU00285"/>
    </source>
</evidence>
<dbReference type="OrthoDB" id="1431247at2759"/>
<dbReference type="InterPro" id="IPR002068">
    <property type="entry name" value="A-crystallin/Hsp20_dom"/>
</dbReference>
<evidence type="ECO:0000256" key="1">
    <source>
        <dbReference type="ARBA" id="ARBA00023016"/>
    </source>
</evidence>
<dbReference type="SUPFAM" id="SSF49764">
    <property type="entry name" value="HSP20-like chaperones"/>
    <property type="match status" value="1"/>
</dbReference>
<evidence type="ECO:0000256" key="6">
    <source>
        <dbReference type="SAM" id="MobiDB-lite"/>
    </source>
</evidence>
<evidence type="ECO:0000256" key="5">
    <source>
        <dbReference type="RuleBase" id="RU003616"/>
    </source>
</evidence>
<dbReference type="GO" id="GO:0005634">
    <property type="term" value="C:nucleus"/>
    <property type="evidence" value="ECO:0007669"/>
    <property type="project" value="TreeGrafter"/>
</dbReference>
<reference evidence="8 9" key="1">
    <citation type="submission" date="2014-07" db="EMBL/GenBank/DDBJ databases">
        <title>Genomic and transcriptomic analysis on Apis cerana provide comprehensive insights into honey bee biology.</title>
        <authorList>
            <person name="Diao Q."/>
            <person name="Sun L."/>
            <person name="Zheng H."/>
            <person name="Zheng H."/>
            <person name="Xu S."/>
            <person name="Wang S."/>
            <person name="Zeng Z."/>
            <person name="Hu F."/>
            <person name="Su S."/>
            <person name="Wu J."/>
        </authorList>
    </citation>
    <scope>NUCLEOTIDE SEQUENCE [LARGE SCALE GENOMIC DNA]</scope>
    <source>
        <tissue evidence="8">Pupae without intestine</tissue>
    </source>
</reference>
<dbReference type="InterPro" id="IPR001436">
    <property type="entry name" value="Alpha-crystallin/sHSP_animal"/>
</dbReference>
<dbReference type="PRINTS" id="PR00299">
    <property type="entry name" value="ACRYSTALLIN"/>
</dbReference>
<evidence type="ECO:0000313" key="9">
    <source>
        <dbReference type="Proteomes" id="UP000242457"/>
    </source>
</evidence>
<dbReference type="AlphaFoldDB" id="A0A2A3E568"/>
<sequence>MNLESLLLPYLWENMERAHSTINPNLRVRINPENLGSKIMHVYDFLPQKTSPKLHMDYYRPWGELLRKSEGGASTVTADKNQFRVDLDVQQFSPEEINVKVVDRFVIVEAKHEEKEDEHGWISRQFMRKYIIPEQCDIDQASSKLSSDGVLSIIVPRKQKVISEGERVINIEHTGKPCDAQNEERKEKEEDVE</sequence>
<proteinExistence type="inferred from homology"/>
<dbReference type="PROSITE" id="PS01031">
    <property type="entry name" value="SHSP"/>
    <property type="match status" value="1"/>
</dbReference>
<dbReference type="Proteomes" id="UP000242457">
    <property type="component" value="Unassembled WGS sequence"/>
</dbReference>
<dbReference type="PIRSF" id="PIRSF036514">
    <property type="entry name" value="Sm_HSP_B1"/>
    <property type="match status" value="1"/>
</dbReference>
<evidence type="ECO:0000313" key="8">
    <source>
        <dbReference type="EMBL" id="PBC26319.1"/>
    </source>
</evidence>
<dbReference type="PANTHER" id="PTHR45640">
    <property type="entry name" value="HEAT SHOCK PROTEIN HSP-12.2-RELATED"/>
    <property type="match status" value="1"/>
</dbReference>
<dbReference type="STRING" id="94128.A0A2A3E568"/>
<dbReference type="PANTHER" id="PTHR45640:SF13">
    <property type="entry name" value="HEAT SHOCK PROTEIN 22-RELATED"/>
    <property type="match status" value="1"/>
</dbReference>
<name>A0A2A3E568_APICC</name>
<accession>A0A2A3E568</accession>
<feature type="binding site" evidence="3">
    <location>
        <position position="119"/>
    </location>
    <ligand>
        <name>Zn(2+)</name>
        <dbReference type="ChEBI" id="CHEBI:29105"/>
        <label>1</label>
    </ligand>
</feature>
<organism evidence="8 9">
    <name type="scientific">Apis cerana cerana</name>
    <name type="common">Oriental honeybee</name>
    <dbReference type="NCBI Taxonomy" id="94128"/>
    <lineage>
        <taxon>Eukaryota</taxon>
        <taxon>Metazoa</taxon>
        <taxon>Ecdysozoa</taxon>
        <taxon>Arthropoda</taxon>
        <taxon>Hexapoda</taxon>
        <taxon>Insecta</taxon>
        <taxon>Pterygota</taxon>
        <taxon>Neoptera</taxon>
        <taxon>Endopterygota</taxon>
        <taxon>Hymenoptera</taxon>
        <taxon>Apocrita</taxon>
        <taxon>Aculeata</taxon>
        <taxon>Apoidea</taxon>
        <taxon>Anthophila</taxon>
        <taxon>Apidae</taxon>
        <taxon>Apis</taxon>
    </lineage>
</organism>
<dbReference type="GO" id="GO:0009408">
    <property type="term" value="P:response to heat"/>
    <property type="evidence" value="ECO:0007669"/>
    <property type="project" value="UniProtKB-ARBA"/>
</dbReference>
<dbReference type="Gene3D" id="2.60.40.790">
    <property type="match status" value="1"/>
</dbReference>
<dbReference type="GO" id="GO:0046872">
    <property type="term" value="F:metal ion binding"/>
    <property type="evidence" value="ECO:0007669"/>
    <property type="project" value="UniProtKB-KW"/>
</dbReference>
<feature type="binding site" evidence="3">
    <location>
        <position position="114"/>
    </location>
    <ligand>
        <name>Zn(2+)</name>
        <dbReference type="ChEBI" id="CHEBI:29105"/>
        <label>1</label>
    </ligand>
</feature>
<dbReference type="InterPro" id="IPR055269">
    <property type="entry name" value="Alpha-crystallin/HSP_16"/>
</dbReference>